<dbReference type="InterPro" id="IPR036291">
    <property type="entry name" value="NAD(P)-bd_dom_sf"/>
</dbReference>
<dbReference type="AlphaFoldDB" id="A0A239C1G5"/>
<dbReference type="PANTHER" id="PTHR42760:SF133">
    <property type="entry name" value="3-OXOACYL-[ACYL-CARRIER-PROTEIN] REDUCTASE"/>
    <property type="match status" value="1"/>
</dbReference>
<dbReference type="Pfam" id="PF13561">
    <property type="entry name" value="adh_short_C2"/>
    <property type="match status" value="1"/>
</dbReference>
<dbReference type="PANTHER" id="PTHR42760">
    <property type="entry name" value="SHORT-CHAIN DEHYDROGENASES/REDUCTASES FAMILY MEMBER"/>
    <property type="match status" value="1"/>
</dbReference>
<dbReference type="Proteomes" id="UP000198420">
    <property type="component" value="Unassembled WGS sequence"/>
</dbReference>
<protein>
    <submittedName>
        <fullName evidence="3">Gluconate 5-dehydrogenase/3-oxoacyl-[acyl-carrier protein] reductase/2-hydroxycyclohexanecarboxyl-CoA dehydrogenase</fullName>
    </submittedName>
</protein>
<dbReference type="InterPro" id="IPR002347">
    <property type="entry name" value="SDR_fam"/>
</dbReference>
<proteinExistence type="inferred from homology"/>
<dbReference type="SUPFAM" id="SSF51735">
    <property type="entry name" value="NAD(P)-binding Rossmann-fold domains"/>
    <property type="match status" value="1"/>
</dbReference>
<dbReference type="PRINTS" id="PR00081">
    <property type="entry name" value="GDHRDH"/>
</dbReference>
<evidence type="ECO:0000256" key="1">
    <source>
        <dbReference type="ARBA" id="ARBA00006484"/>
    </source>
</evidence>
<comment type="similarity">
    <text evidence="1">Belongs to the short-chain dehydrogenases/reductases (SDR) family.</text>
</comment>
<keyword evidence="2" id="KW-0560">Oxidoreductase</keyword>
<evidence type="ECO:0000313" key="3">
    <source>
        <dbReference type="EMBL" id="SNS14087.1"/>
    </source>
</evidence>
<dbReference type="Gene3D" id="3.40.50.720">
    <property type="entry name" value="NAD(P)-binding Rossmann-like Domain"/>
    <property type="match status" value="1"/>
</dbReference>
<reference evidence="4" key="1">
    <citation type="submission" date="2017-06" db="EMBL/GenBank/DDBJ databases">
        <authorList>
            <person name="Varghese N."/>
            <person name="Submissions S."/>
        </authorList>
    </citation>
    <scope>NUCLEOTIDE SEQUENCE [LARGE SCALE GENOMIC DNA]</scope>
    <source>
        <strain evidence="4">DSM 44485</strain>
    </source>
</reference>
<gene>
    <name evidence="3" type="ORF">SAMN06265355_111230</name>
</gene>
<dbReference type="RefSeq" id="WP_089314727.1">
    <property type="nucleotide sequence ID" value="NZ_FZNP01000011.1"/>
</dbReference>
<dbReference type="GO" id="GO:0016616">
    <property type="term" value="F:oxidoreductase activity, acting on the CH-OH group of donors, NAD or NADP as acceptor"/>
    <property type="evidence" value="ECO:0007669"/>
    <property type="project" value="TreeGrafter"/>
</dbReference>
<organism evidence="3 4">
    <name type="scientific">Actinomadura mexicana</name>
    <dbReference type="NCBI Taxonomy" id="134959"/>
    <lineage>
        <taxon>Bacteria</taxon>
        <taxon>Bacillati</taxon>
        <taxon>Actinomycetota</taxon>
        <taxon>Actinomycetes</taxon>
        <taxon>Streptosporangiales</taxon>
        <taxon>Thermomonosporaceae</taxon>
        <taxon>Actinomadura</taxon>
    </lineage>
</organism>
<accession>A0A239C1G5</accession>
<evidence type="ECO:0000256" key="2">
    <source>
        <dbReference type="ARBA" id="ARBA00023002"/>
    </source>
</evidence>
<dbReference type="PRINTS" id="PR00080">
    <property type="entry name" value="SDRFAMILY"/>
</dbReference>
<sequence length="261" mass="27471">MTDTGRTAVVTGAGRGLGRAICLRLASQGTGIVALARTEAEVLETAELAAAEGVGAVGLVVDVTSSEQVDRARAEVQARFGHVDIVVNNAGVLLYKPFVPLPGLTGHPGFDEPVSDEEWAGVLDVHLTGAVRVLRAFGPGMIERRYGRVVNVVSNVVRRTVPFTSAYDTAKGGLVQLTRSLAREWGRYGVTVNAVAAGHFPTEMSRAQFENEESVRRMLRRVPAGRAGEAGELASLVAYLSGEEAGFVTGETVAIDGGETL</sequence>
<evidence type="ECO:0000313" key="4">
    <source>
        <dbReference type="Proteomes" id="UP000198420"/>
    </source>
</evidence>
<name>A0A239C1G5_9ACTN</name>
<dbReference type="FunFam" id="3.40.50.720:FF:000084">
    <property type="entry name" value="Short-chain dehydrogenase reductase"/>
    <property type="match status" value="1"/>
</dbReference>
<keyword evidence="4" id="KW-1185">Reference proteome</keyword>
<dbReference type="OrthoDB" id="7064009at2"/>
<dbReference type="EMBL" id="FZNP01000011">
    <property type="protein sequence ID" value="SNS14087.1"/>
    <property type="molecule type" value="Genomic_DNA"/>
</dbReference>